<protein>
    <submittedName>
        <fullName evidence="1">Uncharacterized protein</fullName>
    </submittedName>
</protein>
<dbReference type="KEGG" id="dpt:Deipr_0974"/>
<reference evidence="2" key="1">
    <citation type="submission" date="2011-02" db="EMBL/GenBank/DDBJ databases">
        <title>The complete sequence of chromosome of Deinococcus proteolyticus DSM 20540.</title>
        <authorList>
            <consortium name="US DOE Joint Genome Institute (JGI-PGF)"/>
            <person name="Lucas S."/>
            <person name="Copeland A."/>
            <person name="Lapidus A."/>
            <person name="Bruce D."/>
            <person name="Goodwin L."/>
            <person name="Pitluck S."/>
            <person name="Kyrpides N."/>
            <person name="Mavromatis K."/>
            <person name="Pagani I."/>
            <person name="Ivanova N."/>
            <person name="Ovchinnikova G."/>
            <person name="Zeytun A."/>
            <person name="Detter J.C."/>
            <person name="Han C."/>
            <person name="Land M."/>
            <person name="Hauser L."/>
            <person name="Markowitz V."/>
            <person name="Cheng J.-F."/>
            <person name="Hugenholtz P."/>
            <person name="Woyke T."/>
            <person name="Wu D."/>
            <person name="Pukall R."/>
            <person name="Steenblock K."/>
            <person name="Brambilla E."/>
            <person name="Klenk H.-P."/>
            <person name="Eisen J.A."/>
        </authorList>
    </citation>
    <scope>NUCLEOTIDE SEQUENCE [LARGE SCALE GENOMIC DNA]</scope>
    <source>
        <strain evidence="2">ATCC 35074 / DSM 20540 / JCM 6276 / NBRC 101906 / NCIMB 13154 / VKM Ac-1939 / CCM 2703 / MRP</strain>
    </source>
</reference>
<gene>
    <name evidence="1" type="ordered locus">Deipr_0974</name>
</gene>
<dbReference type="EMBL" id="CP002536">
    <property type="protein sequence ID" value="ADY26130.1"/>
    <property type="molecule type" value="Genomic_DNA"/>
</dbReference>
<sequence length="265" mass="27829">MLGAAHPLAAEWLRWTAWHPHLRTARLVAAEHAGVSAEDLHPGLFGFRGLGVSAAASAADVTVVLPGWTGELPADAGQRLDLRPGAAGQPALPELHPPGMGADLAGVPARVLAAALALEPLLRGRVVSPRESIGLTLGAAELDTLRPLLTGHFRLEEIPGAGPDVQARIPLFEGYSEHDALAAYRDEYRSQPWIRIRREAEPALGVSGSPTCELQLRILEREDPEIPIPLLGVTAGLDAGPAQAARAVAALNLSHGWPALLGLVP</sequence>
<proteinExistence type="predicted"/>
<organism evidence="1 2">
    <name type="scientific">Deinococcus proteolyticus (strain ATCC 35074 / DSM 20540 / JCM 6276 / NBRC 101906 / NCIMB 13154 / VKM Ac-1939 / CCM 2703 / MRP)</name>
    <dbReference type="NCBI Taxonomy" id="693977"/>
    <lineage>
        <taxon>Bacteria</taxon>
        <taxon>Thermotogati</taxon>
        <taxon>Deinococcota</taxon>
        <taxon>Deinococci</taxon>
        <taxon>Deinococcales</taxon>
        <taxon>Deinococcaceae</taxon>
        <taxon>Deinococcus</taxon>
    </lineage>
</organism>
<dbReference type="Proteomes" id="UP000007718">
    <property type="component" value="Chromosome"/>
</dbReference>
<evidence type="ECO:0000313" key="1">
    <source>
        <dbReference type="EMBL" id="ADY26130.1"/>
    </source>
</evidence>
<name>F0RMY8_DEIPM</name>
<reference evidence="1 2" key="2">
    <citation type="journal article" date="2012" name="Stand. Genomic Sci.">
        <title>Complete genome sequence of the orange-red pigmented, radioresistant Deinococcus proteolyticus type strain (MRP(T)).</title>
        <authorList>
            <person name="Copeland A."/>
            <person name="Zeytun A."/>
            <person name="Yassawong M."/>
            <person name="Nolan M."/>
            <person name="Lucas S."/>
            <person name="Hammon N."/>
            <person name="Deshpande S."/>
            <person name="Cheng J.F."/>
            <person name="Han C."/>
            <person name="Tapia R."/>
            <person name="Goodwin L.A."/>
            <person name="Pitluck S."/>
            <person name="Mavromatis K."/>
            <person name="Liolios K."/>
            <person name="Pagani I."/>
            <person name="Ivanova N."/>
            <person name="Mikhailova N."/>
            <person name="Pati A."/>
            <person name="Chen A."/>
            <person name="Palaniappan K."/>
            <person name="Land M."/>
            <person name="Hauser L."/>
            <person name="Jeffries C.D."/>
            <person name="Brambilla E.M."/>
            <person name="Rohde M."/>
            <person name="Sikorski J."/>
            <person name="Pukall R."/>
            <person name="Goker M."/>
            <person name="Detter J.C."/>
            <person name="Woyke T."/>
            <person name="Bristow J."/>
            <person name="Eisen J.A."/>
            <person name="Markowitz V."/>
            <person name="Hugenholtz P."/>
            <person name="Kyrpides N.C."/>
            <person name="Klenk H.P."/>
            <person name="Lapidus A."/>
        </authorList>
    </citation>
    <scope>NUCLEOTIDE SEQUENCE [LARGE SCALE GENOMIC DNA]</scope>
    <source>
        <strain evidence="2">ATCC 35074 / DSM 20540 / JCM 6276 / NBRC 101906 / NCIMB 13154 / VKM Ac-1939 / CCM 2703 / MRP</strain>
    </source>
</reference>
<keyword evidence="2" id="KW-1185">Reference proteome</keyword>
<dbReference type="HOGENOM" id="CLU_1048569_0_0_0"/>
<evidence type="ECO:0000313" key="2">
    <source>
        <dbReference type="Proteomes" id="UP000007718"/>
    </source>
</evidence>
<dbReference type="AlphaFoldDB" id="F0RMY8"/>
<accession>F0RMY8</accession>
<dbReference type="STRING" id="693977.Deipr_0974"/>